<sequence>MPFVRISLLRGKSPEYLAGLQAAAHDALVEAFGMPTDDDFGIIDQYEPHELAFHRTFRISAPRSDDFVMFTITDGVDRGEPAKRRFYKLLVDLLGKRPGVRPQDVFVIIHMETRVNFSFGDGVAGTETAAREALDRSATVAGSRDAWTNEEIIEAIRAMFADNDRSRVLPMLSDDLVLSMPASMPYGGEFTGPKEFDAFYSRVVDGDYWASFVTTPKRIIDAGDQIIAQIGIEATGKTSGTSISVDHAWIFDLAAGRIVRAQIYADTAAGTSAVG</sequence>
<dbReference type="Pfam" id="PF12680">
    <property type="entry name" value="SnoaL_2"/>
    <property type="match status" value="1"/>
</dbReference>
<dbReference type="PANTHER" id="PTHR38460">
    <property type="entry name" value="TAUTOMERASE YOLI-RELATED"/>
    <property type="match status" value="1"/>
</dbReference>
<accession>A0ABV5XN26</accession>
<feature type="domain" description="SnoaL-like" evidence="1">
    <location>
        <begin position="155"/>
        <end position="260"/>
    </location>
</feature>
<keyword evidence="3" id="KW-1185">Reference proteome</keyword>
<reference evidence="2 3" key="1">
    <citation type="submission" date="2024-09" db="EMBL/GenBank/DDBJ databases">
        <authorList>
            <person name="Sun Q."/>
            <person name="Mori K."/>
        </authorList>
    </citation>
    <scope>NUCLEOTIDE SEQUENCE [LARGE SCALE GENOMIC DNA]</scope>
    <source>
        <strain evidence="2 3">JCM 11411</strain>
    </source>
</reference>
<dbReference type="Gene3D" id="3.30.429.10">
    <property type="entry name" value="Macrophage Migration Inhibitory Factor"/>
    <property type="match status" value="1"/>
</dbReference>
<dbReference type="InterPro" id="IPR032710">
    <property type="entry name" value="NTF2-like_dom_sf"/>
</dbReference>
<dbReference type="PANTHER" id="PTHR38460:SF1">
    <property type="entry name" value="TAUTOMERASE YOLI-RELATED"/>
    <property type="match status" value="1"/>
</dbReference>
<dbReference type="InterPro" id="IPR037401">
    <property type="entry name" value="SnoaL-like"/>
</dbReference>
<evidence type="ECO:0000259" key="1">
    <source>
        <dbReference type="Pfam" id="PF12680"/>
    </source>
</evidence>
<protein>
    <submittedName>
        <fullName evidence="2">Tautomerase family protein</fullName>
    </submittedName>
</protein>
<dbReference type="RefSeq" id="WP_020171058.1">
    <property type="nucleotide sequence ID" value="NZ_JBHMAS010000066.1"/>
</dbReference>
<name>A0ABV5XN26_9NOCA</name>
<organism evidence="2 3">
    <name type="scientific">Rhodococcus baikonurensis</name>
    <dbReference type="NCBI Taxonomy" id="172041"/>
    <lineage>
        <taxon>Bacteria</taxon>
        <taxon>Bacillati</taxon>
        <taxon>Actinomycetota</taxon>
        <taxon>Actinomycetes</taxon>
        <taxon>Mycobacteriales</taxon>
        <taxon>Nocardiaceae</taxon>
        <taxon>Rhodococcus</taxon>
        <taxon>Rhodococcus erythropolis group</taxon>
    </lineage>
</organism>
<dbReference type="InterPro" id="IPR037479">
    <property type="entry name" value="Tauto_MSAD"/>
</dbReference>
<comment type="caution">
    <text evidence="2">The sequence shown here is derived from an EMBL/GenBank/DDBJ whole genome shotgun (WGS) entry which is preliminary data.</text>
</comment>
<dbReference type="SUPFAM" id="SSF55331">
    <property type="entry name" value="Tautomerase/MIF"/>
    <property type="match status" value="1"/>
</dbReference>
<dbReference type="Gene3D" id="3.10.450.50">
    <property type="match status" value="1"/>
</dbReference>
<evidence type="ECO:0000313" key="2">
    <source>
        <dbReference type="EMBL" id="MFB9783154.1"/>
    </source>
</evidence>
<dbReference type="Proteomes" id="UP001589587">
    <property type="component" value="Unassembled WGS sequence"/>
</dbReference>
<dbReference type="SUPFAM" id="SSF54427">
    <property type="entry name" value="NTF2-like"/>
    <property type="match status" value="1"/>
</dbReference>
<evidence type="ECO:0000313" key="3">
    <source>
        <dbReference type="Proteomes" id="UP001589587"/>
    </source>
</evidence>
<dbReference type="Pfam" id="PF14552">
    <property type="entry name" value="Tautomerase_2"/>
    <property type="match status" value="1"/>
</dbReference>
<dbReference type="EMBL" id="JBHMAS010000066">
    <property type="protein sequence ID" value="MFB9783154.1"/>
    <property type="molecule type" value="Genomic_DNA"/>
</dbReference>
<proteinExistence type="predicted"/>
<gene>
    <name evidence="2" type="ORF">ACFFQ6_25980</name>
</gene>
<dbReference type="InterPro" id="IPR014347">
    <property type="entry name" value="Tautomerase/MIF_sf"/>
</dbReference>